<dbReference type="AlphaFoldDB" id="A0A0E3KNY3"/>
<feature type="transmembrane region" description="Helical" evidence="1">
    <location>
        <begin position="125"/>
        <end position="152"/>
    </location>
</feature>
<dbReference type="PANTHER" id="PTHR36844">
    <property type="entry name" value="PROTEASE PRSW"/>
    <property type="match status" value="1"/>
</dbReference>
<reference evidence="2 3" key="1">
    <citation type="submission" date="2014-07" db="EMBL/GenBank/DDBJ databases">
        <title>Methanogenic archaea and the global carbon cycle.</title>
        <authorList>
            <person name="Henriksen J.R."/>
            <person name="Luke J."/>
            <person name="Reinhart S."/>
            <person name="Benedict M.N."/>
            <person name="Youngblut N.D."/>
            <person name="Metcalf M.E."/>
            <person name="Whitaker R.J."/>
            <person name="Metcalf W.W."/>
        </authorList>
    </citation>
    <scope>NUCLEOTIDE SEQUENCE [LARGE SCALE GENOMIC DNA]</scope>
    <source>
        <strain evidence="3">ATCC 43570 / DSM 1825 / OCM 12 / VKM B-1830 / TM-1</strain>
    </source>
</reference>
<feature type="transmembrane region" description="Helical" evidence="1">
    <location>
        <begin position="229"/>
        <end position="248"/>
    </location>
</feature>
<gene>
    <name evidence="2" type="ORF">MSTHT_0479</name>
</gene>
<feature type="transmembrane region" description="Helical" evidence="1">
    <location>
        <begin position="66"/>
        <end position="86"/>
    </location>
</feature>
<feature type="transmembrane region" description="Helical" evidence="1">
    <location>
        <begin position="260"/>
        <end position="276"/>
    </location>
</feature>
<feature type="transmembrane region" description="Helical" evidence="1">
    <location>
        <begin position="158"/>
        <end position="176"/>
    </location>
</feature>
<feature type="transmembrane region" description="Helical" evidence="1">
    <location>
        <begin position="282"/>
        <end position="308"/>
    </location>
</feature>
<evidence type="ECO:0000313" key="3">
    <source>
        <dbReference type="Proteomes" id="UP000066529"/>
    </source>
</evidence>
<dbReference type="KEGG" id="mthr:MSTHT_0479"/>
<proteinExistence type="predicted"/>
<keyword evidence="1" id="KW-1133">Transmembrane helix</keyword>
<accession>A0A0E3KNY3</accession>
<evidence type="ECO:0000256" key="1">
    <source>
        <dbReference type="SAM" id="Phobius"/>
    </source>
</evidence>
<name>A0A0E3KNY3_METTT</name>
<protein>
    <recommendedName>
        <fullName evidence="4">Membrane proteinase PrsW, cleaves anti-sigma factor RsiW, M82 family</fullName>
    </recommendedName>
</protein>
<dbReference type="Pfam" id="PF13367">
    <property type="entry name" value="PrsW-protease"/>
    <property type="match status" value="1"/>
</dbReference>
<dbReference type="HOGENOM" id="CLU_072997_0_0_2"/>
<dbReference type="PATRIC" id="fig|523844.20.peg.622"/>
<dbReference type="STRING" id="523844.MSTHT_0479"/>
<evidence type="ECO:0000313" key="2">
    <source>
        <dbReference type="EMBL" id="AKB12237.1"/>
    </source>
</evidence>
<dbReference type="PANTHER" id="PTHR36844:SF1">
    <property type="entry name" value="PROTEASE PRSW"/>
    <property type="match status" value="1"/>
</dbReference>
<dbReference type="InterPro" id="IPR026898">
    <property type="entry name" value="PrsW"/>
</dbReference>
<keyword evidence="1" id="KW-0812">Transmembrane</keyword>
<evidence type="ECO:0008006" key="4">
    <source>
        <dbReference type="Google" id="ProtNLM"/>
    </source>
</evidence>
<feature type="transmembrane region" description="Helical" evidence="1">
    <location>
        <begin position="188"/>
        <end position="209"/>
    </location>
</feature>
<sequence>MTFVYLSVLYSTLSYCPELISGLKNKLFTLRRRILEENLGILDRGGIADSPAKDQSPKPVTRKNSWLNVLTSATIFYVLLLVALLLTGNPNLFPSLVIVGSFTVPVAYVAFLYERRQFSRLKMPTVSLAFLYGGLVAIIATSFLGPLFIIRYNPGETLAVGLVEEFAKILGVVMISRHRRHDQEMDGLILGAAVGMGFAALESTGYAFTSFLMSSGSISATVEVTLFRGLLSPLGHGTWTAILASVLFRESKDCCFRINLHVIGAYLFVSVLHAMWNGLSLVLTPVIGLELGAITTWVVVGFIGLYVLGARWREAVRLQIAALPTETEAR</sequence>
<organism evidence="2 3">
    <name type="scientific">Methanosarcina thermophila (strain ATCC 43570 / DSM 1825 / OCM 12 / VKM B-1830 / TM-1)</name>
    <dbReference type="NCBI Taxonomy" id="523844"/>
    <lineage>
        <taxon>Archaea</taxon>
        <taxon>Methanobacteriati</taxon>
        <taxon>Methanobacteriota</taxon>
        <taxon>Stenosarchaea group</taxon>
        <taxon>Methanomicrobia</taxon>
        <taxon>Methanosarcinales</taxon>
        <taxon>Methanosarcinaceae</taxon>
        <taxon>Methanosarcina</taxon>
    </lineage>
</organism>
<feature type="transmembrane region" description="Helical" evidence="1">
    <location>
        <begin position="92"/>
        <end position="113"/>
    </location>
</feature>
<dbReference type="Proteomes" id="UP000066529">
    <property type="component" value="Chromosome"/>
</dbReference>
<dbReference type="GO" id="GO:0008233">
    <property type="term" value="F:peptidase activity"/>
    <property type="evidence" value="ECO:0007669"/>
    <property type="project" value="InterPro"/>
</dbReference>
<dbReference type="EMBL" id="CP009501">
    <property type="protein sequence ID" value="AKB12237.1"/>
    <property type="molecule type" value="Genomic_DNA"/>
</dbReference>
<keyword evidence="1" id="KW-0472">Membrane</keyword>